<dbReference type="Proteomes" id="UP000593567">
    <property type="component" value="Unassembled WGS sequence"/>
</dbReference>
<evidence type="ECO:0000256" key="1">
    <source>
        <dbReference type="SAM" id="Phobius"/>
    </source>
</evidence>
<keyword evidence="1" id="KW-0812">Transmembrane</keyword>
<sequence length="68" mass="7487">MTNIYYTLPITPYKVVVFKSAFSLILFNTLVTGTTLCSLLSPSNIHGVKLLALWPPTKLVFVNTPACN</sequence>
<keyword evidence="1" id="KW-1133">Transmembrane helix</keyword>
<evidence type="ECO:0000313" key="3">
    <source>
        <dbReference type="Proteomes" id="UP000593567"/>
    </source>
</evidence>
<protein>
    <submittedName>
        <fullName evidence="2">Uncharacterized protein</fullName>
    </submittedName>
</protein>
<keyword evidence="1" id="KW-0472">Membrane</keyword>
<dbReference type="AlphaFoldDB" id="A0A7J7JUH3"/>
<proteinExistence type="predicted"/>
<evidence type="ECO:0000313" key="2">
    <source>
        <dbReference type="EMBL" id="KAF6029593.1"/>
    </source>
</evidence>
<dbReference type="EMBL" id="VXIV02001807">
    <property type="protein sequence ID" value="KAF6029593.1"/>
    <property type="molecule type" value="Genomic_DNA"/>
</dbReference>
<reference evidence="2" key="1">
    <citation type="submission" date="2020-06" db="EMBL/GenBank/DDBJ databases">
        <title>Draft genome of Bugula neritina, a colonial animal packing powerful symbionts and potential medicines.</title>
        <authorList>
            <person name="Rayko M."/>
        </authorList>
    </citation>
    <scope>NUCLEOTIDE SEQUENCE [LARGE SCALE GENOMIC DNA]</scope>
    <source>
        <strain evidence="2">Kwan_BN1</strain>
    </source>
</reference>
<accession>A0A7J7JUH3</accession>
<organism evidence="2 3">
    <name type="scientific">Bugula neritina</name>
    <name type="common">Brown bryozoan</name>
    <name type="synonym">Sertularia neritina</name>
    <dbReference type="NCBI Taxonomy" id="10212"/>
    <lineage>
        <taxon>Eukaryota</taxon>
        <taxon>Metazoa</taxon>
        <taxon>Spiralia</taxon>
        <taxon>Lophotrochozoa</taxon>
        <taxon>Bryozoa</taxon>
        <taxon>Gymnolaemata</taxon>
        <taxon>Cheilostomatida</taxon>
        <taxon>Flustrina</taxon>
        <taxon>Buguloidea</taxon>
        <taxon>Bugulidae</taxon>
        <taxon>Bugula</taxon>
    </lineage>
</organism>
<gene>
    <name evidence="2" type="ORF">EB796_012097</name>
</gene>
<feature type="transmembrane region" description="Helical" evidence="1">
    <location>
        <begin position="20"/>
        <end position="40"/>
    </location>
</feature>
<comment type="caution">
    <text evidence="2">The sequence shown here is derived from an EMBL/GenBank/DDBJ whole genome shotgun (WGS) entry which is preliminary data.</text>
</comment>
<keyword evidence="3" id="KW-1185">Reference proteome</keyword>
<name>A0A7J7JUH3_BUGNE</name>